<evidence type="ECO:0000256" key="2">
    <source>
        <dbReference type="ARBA" id="ARBA00009747"/>
    </source>
</evidence>
<evidence type="ECO:0000313" key="12">
    <source>
        <dbReference type="Proteomes" id="UP001479290"/>
    </source>
</evidence>
<organism evidence="11 12">
    <name type="scientific">Culter alburnus</name>
    <name type="common">Topmouth culter</name>
    <dbReference type="NCBI Taxonomy" id="194366"/>
    <lineage>
        <taxon>Eukaryota</taxon>
        <taxon>Metazoa</taxon>
        <taxon>Chordata</taxon>
        <taxon>Craniata</taxon>
        <taxon>Vertebrata</taxon>
        <taxon>Euteleostomi</taxon>
        <taxon>Actinopterygii</taxon>
        <taxon>Neopterygii</taxon>
        <taxon>Teleostei</taxon>
        <taxon>Ostariophysi</taxon>
        <taxon>Cypriniformes</taxon>
        <taxon>Xenocyprididae</taxon>
        <taxon>Xenocypridinae</taxon>
        <taxon>Culter</taxon>
    </lineage>
</organism>
<evidence type="ECO:0000256" key="7">
    <source>
        <dbReference type="ARBA" id="ARBA00022840"/>
    </source>
</evidence>
<evidence type="ECO:0000256" key="5">
    <source>
        <dbReference type="ARBA" id="ARBA00022723"/>
    </source>
</evidence>
<keyword evidence="8" id="KW-0460">Magnesium</keyword>
<evidence type="ECO:0000256" key="8">
    <source>
        <dbReference type="ARBA" id="ARBA00022842"/>
    </source>
</evidence>
<keyword evidence="6" id="KW-0547">Nucleotide-binding</keyword>
<dbReference type="PANTHER" id="PTHR12153">
    <property type="entry name" value="SELENOPROTEIN O"/>
    <property type="match status" value="1"/>
</dbReference>
<reference evidence="11 12" key="1">
    <citation type="submission" date="2024-05" db="EMBL/GenBank/DDBJ databases">
        <title>A high-quality chromosomal-level genome assembly of Topmouth culter (Culter alburnus).</title>
        <authorList>
            <person name="Zhao H."/>
        </authorList>
    </citation>
    <scope>NUCLEOTIDE SEQUENCE [LARGE SCALE GENOMIC DNA]</scope>
    <source>
        <strain evidence="11">CATC2023</strain>
        <tissue evidence="11">Muscle</tissue>
    </source>
</reference>
<feature type="region of interest" description="Disordered" evidence="10">
    <location>
        <begin position="638"/>
        <end position="665"/>
    </location>
</feature>
<evidence type="ECO:0000313" key="11">
    <source>
        <dbReference type="EMBL" id="KAK9958839.1"/>
    </source>
</evidence>
<proteinExistence type="inferred from homology"/>
<comment type="cofactor">
    <cofactor evidence="1">
        <name>Mg(2+)</name>
        <dbReference type="ChEBI" id="CHEBI:18420"/>
    </cofactor>
</comment>
<accession>A0AAW1ZBL3</accession>
<evidence type="ECO:0000256" key="3">
    <source>
        <dbReference type="ARBA" id="ARBA00022679"/>
    </source>
</evidence>
<sequence>MASAGARLTRLYISYPGVILLRSLSNAAMDDMGISTSRSCFERLQFDNVALKQLPLDPSTEPGVRQVRGACFSRVQPTPLKNPKFVAVSGPALALLGLDADEVLKDPLGPEYLSGSKVMPGSEPAAHCYCGHQFGQFAGQLGDGAACYLGEVKAPVDQSPELLHENPTGRWEIQVKGAGLTPYSRQADGRKVLRSSIREFLCSEAVFALGVPTTRAGSVVTSDSRVMRDIFYDGNPRMERCSVVLRIAPSFIRFGSFEIFKRADEFTGRQGPSYGHNEIRTQMLDYVIMNFYPEIHQNHSDRTERNTAFFREVTLRTAKLVAQWQCVGFCHGVLNTDNMSILGLTVDYGPFGFMDRFDPDFICNASDNSGRYSYQAQPAICRWNLARLAEALEPDLPPDRAKQVLDEYLPLYNGFYLSNMRKKLGLLRKEEPEDEMLITELMQTMHNTGADFTNTFRSLSQISCPTAGEDESEAIKQATELLLQQCASLEELKAANKPTMDPRELAMLLSMAQSNPALFQMISDRKTVALQLERLSRLKELLDTTAEQLCAKQNEDWSCWIKKYRQRLAHEFESGVDVEDLQKERVCVMNNNNPHVVLRNYIAQNAIEAAENGDFSEVQRVLKVLEKPFSVQERLEQPGLVARGGATAPGENDETGEEGNTSGAEARVLVPYDSKPPIWANEICVT</sequence>
<dbReference type="GO" id="GO:0016779">
    <property type="term" value="F:nucleotidyltransferase activity"/>
    <property type="evidence" value="ECO:0007669"/>
    <property type="project" value="UniProtKB-KW"/>
</dbReference>
<protein>
    <recommendedName>
        <fullName evidence="9">Selenoprotein O</fullName>
    </recommendedName>
</protein>
<dbReference type="HAMAP" id="MF_00692">
    <property type="entry name" value="SelO"/>
    <property type="match status" value="1"/>
</dbReference>
<comment type="similarity">
    <text evidence="2">Belongs to the SELO family.</text>
</comment>
<dbReference type="EMBL" id="JAWDJR010000018">
    <property type="protein sequence ID" value="KAK9958839.1"/>
    <property type="molecule type" value="Genomic_DNA"/>
</dbReference>
<gene>
    <name evidence="11" type="ORF">ABG768_010939</name>
</gene>
<evidence type="ECO:0000256" key="10">
    <source>
        <dbReference type="SAM" id="MobiDB-lite"/>
    </source>
</evidence>
<dbReference type="PANTHER" id="PTHR12153:SF15">
    <property type="entry name" value="PROTEIN ADENYLYLTRANSFERASE SELO, MITOCHONDRIAL"/>
    <property type="match status" value="1"/>
</dbReference>
<dbReference type="GO" id="GO:0005524">
    <property type="term" value="F:ATP binding"/>
    <property type="evidence" value="ECO:0007669"/>
    <property type="project" value="UniProtKB-KW"/>
</dbReference>
<evidence type="ECO:0000256" key="1">
    <source>
        <dbReference type="ARBA" id="ARBA00001946"/>
    </source>
</evidence>
<keyword evidence="5" id="KW-0479">Metal-binding</keyword>
<name>A0AAW1ZBL3_CULAL</name>
<keyword evidence="4" id="KW-0548">Nucleotidyltransferase</keyword>
<evidence type="ECO:0000256" key="4">
    <source>
        <dbReference type="ARBA" id="ARBA00022695"/>
    </source>
</evidence>
<dbReference type="NCBIfam" id="NF000658">
    <property type="entry name" value="PRK00029.1"/>
    <property type="match status" value="1"/>
</dbReference>
<comment type="caution">
    <text evidence="11">The sequence shown here is derived from an EMBL/GenBank/DDBJ whole genome shotgun (WGS) entry which is preliminary data.</text>
</comment>
<keyword evidence="12" id="KW-1185">Reference proteome</keyword>
<evidence type="ECO:0000256" key="9">
    <source>
        <dbReference type="ARBA" id="ARBA00031547"/>
    </source>
</evidence>
<dbReference type="AlphaFoldDB" id="A0AAW1ZBL3"/>
<evidence type="ECO:0000256" key="6">
    <source>
        <dbReference type="ARBA" id="ARBA00022741"/>
    </source>
</evidence>
<dbReference type="GO" id="GO:0046872">
    <property type="term" value="F:metal ion binding"/>
    <property type="evidence" value="ECO:0007669"/>
    <property type="project" value="UniProtKB-KW"/>
</dbReference>
<dbReference type="Pfam" id="PF02696">
    <property type="entry name" value="SelO"/>
    <property type="match status" value="1"/>
</dbReference>
<keyword evidence="3" id="KW-0808">Transferase</keyword>
<dbReference type="InterPro" id="IPR003846">
    <property type="entry name" value="SelO"/>
</dbReference>
<keyword evidence="7" id="KW-0067">ATP-binding</keyword>
<dbReference type="Proteomes" id="UP001479290">
    <property type="component" value="Unassembled WGS sequence"/>
</dbReference>